<comment type="caution">
    <text evidence="2">The sequence shown here is derived from an EMBL/GenBank/DDBJ whole genome shotgun (WGS) entry which is preliminary data.</text>
</comment>
<name>A0A844YYB9_9SPHN</name>
<keyword evidence="1" id="KW-0732">Signal</keyword>
<evidence type="ECO:0000313" key="3">
    <source>
        <dbReference type="Proteomes" id="UP000466966"/>
    </source>
</evidence>
<evidence type="ECO:0000256" key="1">
    <source>
        <dbReference type="SAM" id="SignalP"/>
    </source>
</evidence>
<dbReference type="AlphaFoldDB" id="A0A844YYB9"/>
<sequence length="251" mass="28098">MRRLLLAPLALLMAVPALAQDAVPDFTGFWGPDFNADTTIRIPDMIEAIPDGAVMIEDVGAAEFPRGEFGGLVLTPSMAEHAANWDASQEMTINRVCLPPSIVYAVQGPFPFEVYQTDELIVFRYEYFDQDRLIFMDGRPVPENAPHTKMGFSRGHWEGQDLVIETTNIAASTITNNGLDHTDEIVMVERYRLAEDGARLHATQWFSDHNVLETDGSRYITWTKRPGQYVYPYECDPSFALEYGQISGGGQ</sequence>
<keyword evidence="3" id="KW-1185">Reference proteome</keyword>
<protein>
    <submittedName>
        <fullName evidence="2">Uncharacterized protein</fullName>
    </submittedName>
</protein>
<feature type="chain" id="PRO_5032524878" evidence="1">
    <location>
        <begin position="20"/>
        <end position="251"/>
    </location>
</feature>
<feature type="signal peptide" evidence="1">
    <location>
        <begin position="1"/>
        <end position="19"/>
    </location>
</feature>
<dbReference type="Proteomes" id="UP000466966">
    <property type="component" value="Unassembled WGS sequence"/>
</dbReference>
<dbReference type="RefSeq" id="WP_160772479.1">
    <property type="nucleotide sequence ID" value="NZ_WTYV01000005.1"/>
</dbReference>
<gene>
    <name evidence="2" type="ORF">GRI99_13025</name>
</gene>
<dbReference type="EMBL" id="WTYV01000005">
    <property type="protein sequence ID" value="MXO72549.1"/>
    <property type="molecule type" value="Genomic_DNA"/>
</dbReference>
<proteinExistence type="predicted"/>
<dbReference type="OrthoDB" id="7054794at2"/>
<reference evidence="2 3" key="1">
    <citation type="submission" date="2019-12" db="EMBL/GenBank/DDBJ databases">
        <title>Genomic-based taxomic classification of the family Erythrobacteraceae.</title>
        <authorList>
            <person name="Xu L."/>
        </authorList>
    </citation>
    <scope>NUCLEOTIDE SEQUENCE [LARGE SCALE GENOMIC DNA]</scope>
    <source>
        <strain evidence="2 3">M0322</strain>
    </source>
</reference>
<evidence type="ECO:0000313" key="2">
    <source>
        <dbReference type="EMBL" id="MXO72549.1"/>
    </source>
</evidence>
<accession>A0A844YYB9</accession>
<organism evidence="2 3">
    <name type="scientific">Alteraurantiacibacter buctensis</name>
    <dbReference type="NCBI Taxonomy" id="1503981"/>
    <lineage>
        <taxon>Bacteria</taxon>
        <taxon>Pseudomonadati</taxon>
        <taxon>Pseudomonadota</taxon>
        <taxon>Alphaproteobacteria</taxon>
        <taxon>Sphingomonadales</taxon>
        <taxon>Erythrobacteraceae</taxon>
        <taxon>Alteraurantiacibacter</taxon>
    </lineage>
</organism>